<keyword evidence="2" id="KW-0677">Repeat</keyword>
<sequence>MSIRSCLKNLNTVKKRLRLPLLHQEPYRELPPSIAKTLDPLSSSPPSPAAALSYLSPSKLLQILADPAVKPTEGYQFFNWVLENLSSVSFIPDPQAHLTLVCRLLEVKRFPEPENILKSLIIDQKDSRAVEIDERTCTLYLLVLKKNQEMKLLALMKNQETPCDERTYKILIDGYVSCGKLEEAETMVLERHDKGFGGDSHLWNLVITRYCRQGLVDRAALLFDKMTLRDVTSSAATYCALINTTVWGRED</sequence>
<protein>
    <recommendedName>
        <fullName evidence="6">Pentatricopeptide repeat-containing protein</fullName>
    </recommendedName>
</protein>
<proteinExistence type="inferred from homology"/>
<dbReference type="EMBL" id="CAMGYJ010000007">
    <property type="protein sequence ID" value="CAI0452861.1"/>
    <property type="molecule type" value="Genomic_DNA"/>
</dbReference>
<name>A0AAV0N3B6_9ROSI</name>
<dbReference type="PROSITE" id="PS51375">
    <property type="entry name" value="PPR"/>
    <property type="match status" value="2"/>
</dbReference>
<dbReference type="InterPro" id="IPR050872">
    <property type="entry name" value="PPR_P_subfamily"/>
</dbReference>
<evidence type="ECO:0000256" key="2">
    <source>
        <dbReference type="ARBA" id="ARBA00022737"/>
    </source>
</evidence>
<dbReference type="Pfam" id="PF13041">
    <property type="entry name" value="PPR_2"/>
    <property type="match status" value="1"/>
</dbReference>
<evidence type="ECO:0000313" key="5">
    <source>
        <dbReference type="Proteomes" id="UP001154282"/>
    </source>
</evidence>
<dbReference type="Proteomes" id="UP001154282">
    <property type="component" value="Unassembled WGS sequence"/>
</dbReference>
<dbReference type="InterPro" id="IPR002885">
    <property type="entry name" value="PPR_rpt"/>
</dbReference>
<dbReference type="PANTHER" id="PTHR46128">
    <property type="entry name" value="MITOCHONDRIAL GROUP I INTRON SPLICING FACTOR CCM1"/>
    <property type="match status" value="1"/>
</dbReference>
<evidence type="ECO:0008006" key="6">
    <source>
        <dbReference type="Google" id="ProtNLM"/>
    </source>
</evidence>
<accession>A0AAV0N3B6</accession>
<comment type="caution">
    <text evidence="4">The sequence shown here is derived from an EMBL/GenBank/DDBJ whole genome shotgun (WGS) entry which is preliminary data.</text>
</comment>
<dbReference type="NCBIfam" id="TIGR00756">
    <property type="entry name" value="PPR"/>
    <property type="match status" value="2"/>
</dbReference>
<evidence type="ECO:0000256" key="3">
    <source>
        <dbReference type="PROSITE-ProRule" id="PRU00708"/>
    </source>
</evidence>
<gene>
    <name evidence="4" type="ORF">LITE_LOCUS31382</name>
</gene>
<dbReference type="Pfam" id="PF01535">
    <property type="entry name" value="PPR"/>
    <property type="match status" value="1"/>
</dbReference>
<evidence type="ECO:0000313" key="4">
    <source>
        <dbReference type="EMBL" id="CAI0452861.1"/>
    </source>
</evidence>
<feature type="repeat" description="PPR" evidence="3">
    <location>
        <begin position="164"/>
        <end position="198"/>
    </location>
</feature>
<dbReference type="PANTHER" id="PTHR46128:SF234">
    <property type="entry name" value="PENTACOTRIPEPTIDE-REPEAT REGION OF PRORP DOMAIN-CONTAINING PROTEIN"/>
    <property type="match status" value="1"/>
</dbReference>
<reference evidence="4" key="1">
    <citation type="submission" date="2022-08" db="EMBL/GenBank/DDBJ databases">
        <authorList>
            <person name="Gutierrez-Valencia J."/>
        </authorList>
    </citation>
    <scope>NUCLEOTIDE SEQUENCE</scope>
</reference>
<organism evidence="4 5">
    <name type="scientific">Linum tenue</name>
    <dbReference type="NCBI Taxonomy" id="586396"/>
    <lineage>
        <taxon>Eukaryota</taxon>
        <taxon>Viridiplantae</taxon>
        <taxon>Streptophyta</taxon>
        <taxon>Embryophyta</taxon>
        <taxon>Tracheophyta</taxon>
        <taxon>Spermatophyta</taxon>
        <taxon>Magnoliopsida</taxon>
        <taxon>eudicotyledons</taxon>
        <taxon>Gunneridae</taxon>
        <taxon>Pentapetalae</taxon>
        <taxon>rosids</taxon>
        <taxon>fabids</taxon>
        <taxon>Malpighiales</taxon>
        <taxon>Linaceae</taxon>
        <taxon>Linum</taxon>
    </lineage>
</organism>
<dbReference type="Gene3D" id="1.25.40.10">
    <property type="entry name" value="Tetratricopeptide repeat domain"/>
    <property type="match status" value="1"/>
</dbReference>
<evidence type="ECO:0000256" key="1">
    <source>
        <dbReference type="ARBA" id="ARBA00007626"/>
    </source>
</evidence>
<keyword evidence="5" id="KW-1185">Reference proteome</keyword>
<feature type="repeat" description="PPR" evidence="3">
    <location>
        <begin position="199"/>
        <end position="233"/>
    </location>
</feature>
<dbReference type="AlphaFoldDB" id="A0AAV0N3B6"/>
<comment type="similarity">
    <text evidence="1">Belongs to the PPR family. P subfamily.</text>
</comment>
<dbReference type="InterPro" id="IPR011990">
    <property type="entry name" value="TPR-like_helical_dom_sf"/>
</dbReference>